<comment type="subcellular location">
    <subcellularLocation>
        <location evidence="1">Cell membrane</location>
        <topology evidence="1">Multi-pass membrane protein</topology>
    </subcellularLocation>
</comment>
<keyword evidence="5 6" id="KW-0472">Membrane</keyword>
<feature type="transmembrane region" description="Helical" evidence="6">
    <location>
        <begin position="255"/>
        <end position="280"/>
    </location>
</feature>
<feature type="transmembrane region" description="Helical" evidence="6">
    <location>
        <begin position="393"/>
        <end position="417"/>
    </location>
</feature>
<dbReference type="SMART" id="SM00849">
    <property type="entry name" value="Lactamase_B"/>
    <property type="match status" value="1"/>
</dbReference>
<dbReference type="CDD" id="cd07731">
    <property type="entry name" value="ComA-like_MBL-fold"/>
    <property type="match status" value="1"/>
</dbReference>
<feature type="transmembrane region" description="Helical" evidence="6">
    <location>
        <begin position="520"/>
        <end position="539"/>
    </location>
</feature>
<dbReference type="Pfam" id="PF13567">
    <property type="entry name" value="DUF4131"/>
    <property type="match status" value="1"/>
</dbReference>
<protein>
    <submittedName>
        <fullName evidence="8">Competence protein ComEC</fullName>
    </submittedName>
</protein>
<gene>
    <name evidence="8" type="ORF">PSDVSF_09850</name>
</gene>
<evidence type="ECO:0000259" key="7">
    <source>
        <dbReference type="SMART" id="SM00849"/>
    </source>
</evidence>
<evidence type="ECO:0000313" key="8">
    <source>
        <dbReference type="EMBL" id="BCS87743.1"/>
    </source>
</evidence>
<dbReference type="InterPro" id="IPR036866">
    <property type="entry name" value="RibonucZ/Hydroxyglut_hydro"/>
</dbReference>
<keyword evidence="3 6" id="KW-0812">Transmembrane</keyword>
<dbReference type="InterPro" id="IPR035681">
    <property type="entry name" value="ComA-like_MBL"/>
</dbReference>
<dbReference type="NCBIfam" id="TIGR00361">
    <property type="entry name" value="ComEC_Rec2"/>
    <property type="match status" value="1"/>
</dbReference>
<dbReference type="InterPro" id="IPR004477">
    <property type="entry name" value="ComEC_N"/>
</dbReference>
<feature type="transmembrane region" description="Helical" evidence="6">
    <location>
        <begin position="494"/>
        <end position="513"/>
    </location>
</feature>
<feature type="transmembrane region" description="Helical" evidence="6">
    <location>
        <begin position="362"/>
        <end position="381"/>
    </location>
</feature>
<proteinExistence type="predicted"/>
<feature type="transmembrane region" description="Helical" evidence="6">
    <location>
        <begin position="20"/>
        <end position="47"/>
    </location>
</feature>
<dbReference type="RefSeq" id="WP_229594288.1">
    <property type="nucleotide sequence ID" value="NZ_AP024485.1"/>
</dbReference>
<dbReference type="InterPro" id="IPR052159">
    <property type="entry name" value="Competence_DNA_uptake"/>
</dbReference>
<evidence type="ECO:0000256" key="2">
    <source>
        <dbReference type="ARBA" id="ARBA00022475"/>
    </source>
</evidence>
<name>A0ABN6ENF3_9BACT</name>
<dbReference type="Pfam" id="PF03772">
    <property type="entry name" value="Competence"/>
    <property type="match status" value="1"/>
</dbReference>
<feature type="transmembrane region" description="Helical" evidence="6">
    <location>
        <begin position="468"/>
        <end position="488"/>
    </location>
</feature>
<evidence type="ECO:0000256" key="3">
    <source>
        <dbReference type="ARBA" id="ARBA00022692"/>
    </source>
</evidence>
<organism evidence="8 9">
    <name type="scientific">Pseudodesulfovibrio sediminis</name>
    <dbReference type="NCBI Taxonomy" id="2810563"/>
    <lineage>
        <taxon>Bacteria</taxon>
        <taxon>Pseudomonadati</taxon>
        <taxon>Thermodesulfobacteriota</taxon>
        <taxon>Desulfovibrionia</taxon>
        <taxon>Desulfovibrionales</taxon>
        <taxon>Desulfovibrionaceae</taxon>
    </lineage>
</organism>
<feature type="domain" description="Metallo-beta-lactamase" evidence="7">
    <location>
        <begin position="555"/>
        <end position="757"/>
    </location>
</feature>
<evidence type="ECO:0000256" key="4">
    <source>
        <dbReference type="ARBA" id="ARBA00022989"/>
    </source>
</evidence>
<feature type="transmembrane region" description="Helical" evidence="6">
    <location>
        <begin position="336"/>
        <end position="356"/>
    </location>
</feature>
<reference evidence="8" key="1">
    <citation type="journal article" date="2022" name="Arch. Microbiol.">
        <title>Pseudodesulfovibrio sediminis sp. nov., a mesophilic and neutrophilic sulfate-reducing bacterium isolated from sediment of a brackish lake.</title>
        <authorList>
            <person name="Takahashi A."/>
            <person name="Kojima H."/>
            <person name="Watanabe M."/>
            <person name="Fukui M."/>
        </authorList>
    </citation>
    <scope>NUCLEOTIDE SEQUENCE</scope>
    <source>
        <strain evidence="8">SF6</strain>
    </source>
</reference>
<dbReference type="SUPFAM" id="SSF56281">
    <property type="entry name" value="Metallo-hydrolase/oxidoreductase"/>
    <property type="match status" value="1"/>
</dbReference>
<feature type="transmembrane region" description="Helical" evidence="6">
    <location>
        <begin position="429"/>
        <end position="456"/>
    </location>
</feature>
<keyword evidence="9" id="KW-1185">Reference proteome</keyword>
<evidence type="ECO:0000256" key="5">
    <source>
        <dbReference type="ARBA" id="ARBA00023136"/>
    </source>
</evidence>
<dbReference type="Gene3D" id="3.60.15.10">
    <property type="entry name" value="Ribonuclease Z/Hydroxyacylglutathione hydrolase-like"/>
    <property type="match status" value="1"/>
</dbReference>
<dbReference type="Pfam" id="PF00753">
    <property type="entry name" value="Lactamase_B"/>
    <property type="match status" value="1"/>
</dbReference>
<evidence type="ECO:0000313" key="9">
    <source>
        <dbReference type="Proteomes" id="UP001053296"/>
    </source>
</evidence>
<dbReference type="PANTHER" id="PTHR30619">
    <property type="entry name" value="DNA INTERNALIZATION/COMPETENCE PROTEIN COMEC/REC2"/>
    <property type="match status" value="1"/>
</dbReference>
<sequence>MKDTCWTHSPSTPGLLPWQSYTLAFVIGLLGVRFAIPALVGLVGLCLAERTLRERACRLPVLALICCVAFGFGYASQRTPELSADAPSWVAQRTPAVAHGVVDRVEPLPDNRLRLVLSDVRCEVDGVKTVLPGKMMWSQRFPKYRPAPGQTITARLRVVPVHGFGNPGSWDYGWYWQRQGVFWRAWPVGKAQPQWGTRPEKALWELKSGLRQKVAAMVSDTQGGAMVLALVTGDRSRLTSETMDATRHAGLAHTLALSGLHVGFVAAMGVAFAFVLGWLYPPLLLRVPRPKLAVLLAAPLVLGYTWLGQPSASLIRAATMYCFWGYLVLNGRGRVLMDGLFFALLVILFVSPLSVFDLSLQMSAVAVAGIGVLFPYVRFLFTPSGSALRRFLWWAGGLLSVSVCANIALLPLISWYFGTLSPNIVLNLLWLPVLGFVVMPLGLAGMLLSSFAWTLPLASVLFKWASTVMDWLLSLLHGFAATGMTPVFAVLRPLWPEMLGFGLLLVALLVALGRKRTASMGVAALGFVLLVGPHLFVMVDDSRDEVRLTMLDVGLGQSLVVSTPGGRRWLVDGGGGSKTFDLGEAVVAPSLTQGRAPRLEGVFMTHPDVDHSHGLPFILARFDVGALYTNGMLPRGRTGKRMRIALDSKGIVPESLVAGERVRLDESTVFSVVHPHSNFSSRHANERSLVMRLVRDGRGLALLPGDVEKEGLKAMRAYQGNLRSEVLILPHHGSKSSFDPRLYDAVSPRVALASNGYLNRYGFPHQQVVDGVGSPLFITSTSGQIVCVWRRGEAVRVRTAFSELQLATSFFLR</sequence>
<dbReference type="NCBIfam" id="TIGR00360">
    <property type="entry name" value="ComEC_N-term"/>
    <property type="match status" value="1"/>
</dbReference>
<dbReference type="InterPro" id="IPR004797">
    <property type="entry name" value="Competence_ComEC/Rec2"/>
</dbReference>
<dbReference type="EMBL" id="AP024485">
    <property type="protein sequence ID" value="BCS87743.1"/>
    <property type="molecule type" value="Genomic_DNA"/>
</dbReference>
<accession>A0ABN6ENF3</accession>
<keyword evidence="2" id="KW-1003">Cell membrane</keyword>
<dbReference type="Proteomes" id="UP001053296">
    <property type="component" value="Chromosome"/>
</dbReference>
<evidence type="ECO:0000256" key="1">
    <source>
        <dbReference type="ARBA" id="ARBA00004651"/>
    </source>
</evidence>
<dbReference type="PANTHER" id="PTHR30619:SF1">
    <property type="entry name" value="RECOMBINATION PROTEIN 2"/>
    <property type="match status" value="1"/>
</dbReference>
<feature type="transmembrane region" description="Helical" evidence="6">
    <location>
        <begin position="292"/>
        <end position="307"/>
    </location>
</feature>
<evidence type="ECO:0000256" key="6">
    <source>
        <dbReference type="SAM" id="Phobius"/>
    </source>
</evidence>
<dbReference type="InterPro" id="IPR025405">
    <property type="entry name" value="DUF4131"/>
</dbReference>
<keyword evidence="4 6" id="KW-1133">Transmembrane helix</keyword>
<dbReference type="InterPro" id="IPR001279">
    <property type="entry name" value="Metallo-B-lactamas"/>
</dbReference>